<evidence type="ECO:0000259" key="3">
    <source>
        <dbReference type="Pfam" id="PF22456"/>
    </source>
</evidence>
<evidence type="ECO:0000313" key="5">
    <source>
        <dbReference type="Proteomes" id="UP000041254"/>
    </source>
</evidence>
<evidence type="ECO:0000313" key="4">
    <source>
        <dbReference type="EMBL" id="CEM03566.1"/>
    </source>
</evidence>
<proteinExistence type="predicted"/>
<dbReference type="Proteomes" id="UP000041254">
    <property type="component" value="Unassembled WGS sequence"/>
</dbReference>
<dbReference type="VEuPathDB" id="CryptoDB:Vbra_13954"/>
<dbReference type="PROSITE" id="PS51257">
    <property type="entry name" value="PROKAR_LIPOPROTEIN"/>
    <property type="match status" value="1"/>
</dbReference>
<dbReference type="InParanoid" id="A0A0G4EXX0"/>
<dbReference type="GO" id="GO:0046872">
    <property type="term" value="F:metal ion binding"/>
    <property type="evidence" value="ECO:0007669"/>
    <property type="project" value="UniProtKB-KW"/>
</dbReference>
<dbReference type="Gene3D" id="3.30.830.10">
    <property type="entry name" value="Metalloenzyme, LuxS/M16 peptidase-like"/>
    <property type="match status" value="1"/>
</dbReference>
<sequence length="247" mass="28276">MLRLEQNLCYHILASSCDNYGVRGVSLYLQSTDHGPADVEQHVETWLGRFRRELKDMSPQAFKDYLEGYTTNARQLETLMSAEVISRAFLFNRDEEAMNALQKITKSMVLEFVDKYMAFDAPHRRKAVSFIWGTHLQKEHQQFVENQRNQGFTVLQSSDEVEAFRAGLERWPPRPSAHPEWTAQTQTLRKGGQAQTATKRGTRRSAGEGETAAKVKREEPAETPGGRRTARGRRTQPSRSISRMEVT</sequence>
<name>A0A0G4EXX0_VITBC</name>
<keyword evidence="5" id="KW-1185">Reference proteome</keyword>
<feature type="compositionally biased region" description="Basic and acidic residues" evidence="2">
    <location>
        <begin position="205"/>
        <end position="220"/>
    </location>
</feature>
<dbReference type="PANTHER" id="PTHR43690:SF18">
    <property type="entry name" value="INSULIN-DEGRADING ENZYME-RELATED"/>
    <property type="match status" value="1"/>
</dbReference>
<dbReference type="InterPro" id="IPR050626">
    <property type="entry name" value="Peptidase_M16"/>
</dbReference>
<dbReference type="InterPro" id="IPR011249">
    <property type="entry name" value="Metalloenz_LuxS/M16"/>
</dbReference>
<protein>
    <recommendedName>
        <fullName evidence="3">Coenzyme PQQ synthesis protein F-like C-terminal lobe domain-containing protein</fullName>
    </recommendedName>
</protein>
<keyword evidence="1" id="KW-0479">Metal-binding</keyword>
<feature type="compositionally biased region" description="Polar residues" evidence="2">
    <location>
        <begin position="182"/>
        <end position="199"/>
    </location>
</feature>
<feature type="domain" description="Coenzyme PQQ synthesis protein F-like C-terminal lobe" evidence="3">
    <location>
        <begin position="2"/>
        <end position="81"/>
    </location>
</feature>
<dbReference type="InterPro" id="IPR054734">
    <property type="entry name" value="PqqF-like_C_4"/>
</dbReference>
<dbReference type="Pfam" id="PF22456">
    <property type="entry name" value="PqqF-like_C_4"/>
    <property type="match status" value="1"/>
</dbReference>
<accession>A0A0G4EXX0</accession>
<evidence type="ECO:0000256" key="2">
    <source>
        <dbReference type="SAM" id="MobiDB-lite"/>
    </source>
</evidence>
<dbReference type="EMBL" id="CDMY01000344">
    <property type="protein sequence ID" value="CEM03566.1"/>
    <property type="molecule type" value="Genomic_DNA"/>
</dbReference>
<dbReference type="SUPFAM" id="SSF63411">
    <property type="entry name" value="LuxS/MPP-like metallohydrolase"/>
    <property type="match status" value="1"/>
</dbReference>
<gene>
    <name evidence="4" type="ORF">Vbra_13954</name>
</gene>
<dbReference type="AlphaFoldDB" id="A0A0G4EXX0"/>
<organism evidence="4 5">
    <name type="scientific">Vitrella brassicaformis (strain CCMP3155)</name>
    <dbReference type="NCBI Taxonomy" id="1169540"/>
    <lineage>
        <taxon>Eukaryota</taxon>
        <taxon>Sar</taxon>
        <taxon>Alveolata</taxon>
        <taxon>Colpodellida</taxon>
        <taxon>Vitrellaceae</taxon>
        <taxon>Vitrella</taxon>
    </lineage>
</organism>
<evidence type="ECO:0000256" key="1">
    <source>
        <dbReference type="ARBA" id="ARBA00022723"/>
    </source>
</evidence>
<dbReference type="STRING" id="1169540.A0A0G4EXX0"/>
<reference evidence="4 5" key="1">
    <citation type="submission" date="2014-11" db="EMBL/GenBank/DDBJ databases">
        <authorList>
            <person name="Zhu J."/>
            <person name="Qi W."/>
            <person name="Song R."/>
        </authorList>
    </citation>
    <scope>NUCLEOTIDE SEQUENCE [LARGE SCALE GENOMIC DNA]</scope>
</reference>
<dbReference type="PANTHER" id="PTHR43690">
    <property type="entry name" value="NARDILYSIN"/>
    <property type="match status" value="1"/>
</dbReference>
<feature type="region of interest" description="Disordered" evidence="2">
    <location>
        <begin position="169"/>
        <end position="247"/>
    </location>
</feature>